<dbReference type="EMBL" id="QKWP01000298">
    <property type="protein sequence ID" value="RIB22664.1"/>
    <property type="molecule type" value="Genomic_DNA"/>
</dbReference>
<evidence type="ECO:0000313" key="2">
    <source>
        <dbReference type="Proteomes" id="UP000266673"/>
    </source>
</evidence>
<protein>
    <recommendedName>
        <fullName evidence="3">FAR1 domain-containing protein</fullName>
    </recommendedName>
</protein>
<comment type="caution">
    <text evidence="1">The sequence shown here is derived from an EMBL/GenBank/DDBJ whole genome shotgun (WGS) entry which is preliminary data.</text>
</comment>
<evidence type="ECO:0008006" key="3">
    <source>
        <dbReference type="Google" id="ProtNLM"/>
    </source>
</evidence>
<dbReference type="Proteomes" id="UP000266673">
    <property type="component" value="Unassembled WGS sequence"/>
</dbReference>
<organism evidence="1 2">
    <name type="scientific">Gigaspora rosea</name>
    <dbReference type="NCBI Taxonomy" id="44941"/>
    <lineage>
        <taxon>Eukaryota</taxon>
        <taxon>Fungi</taxon>
        <taxon>Fungi incertae sedis</taxon>
        <taxon>Mucoromycota</taxon>
        <taxon>Glomeromycotina</taxon>
        <taxon>Glomeromycetes</taxon>
        <taxon>Diversisporales</taxon>
        <taxon>Gigasporaceae</taxon>
        <taxon>Gigaspora</taxon>
    </lineage>
</organism>
<keyword evidence="2" id="KW-1185">Reference proteome</keyword>
<dbReference type="AlphaFoldDB" id="A0A397VJN3"/>
<dbReference type="OrthoDB" id="2445200at2759"/>
<dbReference type="STRING" id="44941.A0A397VJN3"/>
<accession>A0A397VJN3</accession>
<evidence type="ECO:0000313" key="1">
    <source>
        <dbReference type="EMBL" id="RIB22664.1"/>
    </source>
</evidence>
<sequence>MIDEEDLLNINTNEKAEFKKVLHRDKIPQGSDTQVAESDQSKFFSKKIANSELFSGKLFLTWEECDLFLNQYGSYNSKSKKDTVMKKTKCQFLINALCPKFNNPDSKVQINKVVNEHNHRLNVEMIAFEENKKFSAEMIKDINC</sequence>
<gene>
    <name evidence="1" type="ORF">C2G38_2173343</name>
</gene>
<name>A0A397VJN3_9GLOM</name>
<proteinExistence type="predicted"/>
<reference evidence="1 2" key="1">
    <citation type="submission" date="2018-06" db="EMBL/GenBank/DDBJ databases">
        <title>Comparative genomics reveals the genomic features of Rhizophagus irregularis, R. cerebriforme, R. diaphanum and Gigaspora rosea, and their symbiotic lifestyle signature.</title>
        <authorList>
            <person name="Morin E."/>
            <person name="San Clemente H."/>
            <person name="Chen E.C.H."/>
            <person name="De La Providencia I."/>
            <person name="Hainaut M."/>
            <person name="Kuo A."/>
            <person name="Kohler A."/>
            <person name="Murat C."/>
            <person name="Tang N."/>
            <person name="Roy S."/>
            <person name="Loubradou J."/>
            <person name="Henrissat B."/>
            <person name="Grigoriev I.V."/>
            <person name="Corradi N."/>
            <person name="Roux C."/>
            <person name="Martin F.M."/>
        </authorList>
    </citation>
    <scope>NUCLEOTIDE SEQUENCE [LARGE SCALE GENOMIC DNA]</scope>
    <source>
        <strain evidence="1 2">DAOM 194757</strain>
    </source>
</reference>